<keyword evidence="2" id="KW-0732">Signal</keyword>
<protein>
    <submittedName>
        <fullName evidence="4">ABC transporter substrate-binding protein</fullName>
    </submittedName>
</protein>
<dbReference type="Proteomes" id="UP000032120">
    <property type="component" value="Unassembled WGS sequence"/>
</dbReference>
<dbReference type="AlphaFoldDB" id="A0A0D0H824"/>
<dbReference type="InterPro" id="IPR000914">
    <property type="entry name" value="SBP_5_dom"/>
</dbReference>
<evidence type="ECO:0000256" key="2">
    <source>
        <dbReference type="SAM" id="SignalP"/>
    </source>
</evidence>
<dbReference type="EMBL" id="JXSQ01000003">
    <property type="protein sequence ID" value="KIP53375.1"/>
    <property type="molecule type" value="Genomic_DNA"/>
</dbReference>
<dbReference type="PANTHER" id="PTHR30290">
    <property type="entry name" value="PERIPLASMIC BINDING COMPONENT OF ABC TRANSPORTER"/>
    <property type="match status" value="1"/>
</dbReference>
<dbReference type="Gene3D" id="3.10.105.10">
    <property type="entry name" value="Dipeptide-binding Protein, Domain 3"/>
    <property type="match status" value="1"/>
</dbReference>
<dbReference type="Gene3D" id="3.40.190.10">
    <property type="entry name" value="Periplasmic binding protein-like II"/>
    <property type="match status" value="1"/>
</dbReference>
<dbReference type="Pfam" id="PF00496">
    <property type="entry name" value="SBP_bac_5"/>
    <property type="match status" value="1"/>
</dbReference>
<dbReference type="RefSeq" id="WP_332307488.1">
    <property type="nucleotide sequence ID" value="NZ_JXSQ01000003.1"/>
</dbReference>
<proteinExistence type="predicted"/>
<sequence>MTRVSSRRSRIAVAVAMTGAVGLLLAGCSTGNNGDATNSGGEGGTISIAVTNAVTSFNGDTPQGNLDSNGMVGYLTGVSGSLGLGSFFTLDPEFNVVPEEGFGSIEKLSDDPLKVEYKLNEGLKWSDGEPITADDMLFAWVQSSGWFDDATIDPETGEPTSGNQYFSLAGSTSGLDMTAFPEISDDNLSMTLTYSEPFVDWQYVNPVSKPAHIMAKQADLTVEELRALFTDSPQGDPAKPAAEPIPELKQIADFWNSGYDTASMPENEDLLVASGPFVVTDFVPEQSLTLSKNPEYQGDHEIGYDNLIFRFIGDSNAQITALQNGEVNAVYPQPSADTNAALEKIGATLYPGDQMAYDHLDLNMGGDTFKDPKVREAFMKTVPRQQILDSIITPMNPEAEVLNSQIWVSANPEYENTIKENGYDAFTEPDIDGAKALLNGATPTVRILYNNENPNRVDTFQLIKSSAEEAGFVVEDLGDPNWGALLSGGEYDASIFGWVSPGVGNSALAQIFKTGGGGNYNGYSNAESDKLVDEAQTTLDEAELEKKKMRIDAITAEEFYGLPLFQTPGLFADNGTITGVEYFGGQTGIVWNAQDWKLN</sequence>
<evidence type="ECO:0000256" key="1">
    <source>
        <dbReference type="SAM" id="Coils"/>
    </source>
</evidence>
<feature type="signal peptide" evidence="2">
    <location>
        <begin position="1"/>
        <end position="26"/>
    </location>
</feature>
<dbReference type="SUPFAM" id="SSF53850">
    <property type="entry name" value="Periplasmic binding protein-like II"/>
    <property type="match status" value="1"/>
</dbReference>
<feature type="chain" id="PRO_5039574240" evidence="2">
    <location>
        <begin position="27"/>
        <end position="599"/>
    </location>
</feature>
<dbReference type="PROSITE" id="PS51257">
    <property type="entry name" value="PROKAR_LIPOPROTEIN"/>
    <property type="match status" value="1"/>
</dbReference>
<gene>
    <name evidence="4" type="ORF">SD72_03900</name>
</gene>
<keyword evidence="5" id="KW-1185">Reference proteome</keyword>
<dbReference type="GO" id="GO:0015833">
    <property type="term" value="P:peptide transport"/>
    <property type="evidence" value="ECO:0007669"/>
    <property type="project" value="TreeGrafter"/>
</dbReference>
<feature type="coiled-coil region" evidence="1">
    <location>
        <begin position="525"/>
        <end position="552"/>
    </location>
</feature>
<keyword evidence="1" id="KW-0175">Coiled coil</keyword>
<evidence type="ECO:0000313" key="5">
    <source>
        <dbReference type="Proteomes" id="UP000032120"/>
    </source>
</evidence>
<organism evidence="4 5">
    <name type="scientific">Leucobacter komagatae</name>
    <dbReference type="NCBI Taxonomy" id="55969"/>
    <lineage>
        <taxon>Bacteria</taxon>
        <taxon>Bacillati</taxon>
        <taxon>Actinomycetota</taxon>
        <taxon>Actinomycetes</taxon>
        <taxon>Micrococcales</taxon>
        <taxon>Microbacteriaceae</taxon>
        <taxon>Leucobacter</taxon>
    </lineage>
</organism>
<dbReference type="PANTHER" id="PTHR30290:SF65">
    <property type="entry name" value="MONOACYL PHOSPHATIDYLINOSITOL TETRAMANNOSIDE-BINDING PROTEIN LPQW-RELATED"/>
    <property type="match status" value="1"/>
</dbReference>
<feature type="domain" description="Solute-binding protein family 5" evidence="3">
    <location>
        <begin position="107"/>
        <end position="515"/>
    </location>
</feature>
<evidence type="ECO:0000313" key="4">
    <source>
        <dbReference type="EMBL" id="KIP53375.1"/>
    </source>
</evidence>
<comment type="caution">
    <text evidence="4">The sequence shown here is derived from an EMBL/GenBank/DDBJ whole genome shotgun (WGS) entry which is preliminary data.</text>
</comment>
<evidence type="ECO:0000259" key="3">
    <source>
        <dbReference type="Pfam" id="PF00496"/>
    </source>
</evidence>
<accession>A0A0D0H824</accession>
<dbReference type="InterPro" id="IPR039424">
    <property type="entry name" value="SBP_5"/>
</dbReference>
<name>A0A0D0H824_9MICO</name>
<reference evidence="4 5" key="1">
    <citation type="submission" date="2015-01" db="EMBL/GenBank/DDBJ databases">
        <title>Draft genome sequence of Leucobacter komagatae strain VKM ST2845.</title>
        <authorList>
            <person name="Karlyshev A.V."/>
            <person name="Kudryashova E.B."/>
        </authorList>
    </citation>
    <scope>NUCLEOTIDE SEQUENCE [LARGE SCALE GENOMIC DNA]</scope>
    <source>
        <strain evidence="4 5">VKM ST2845</strain>
    </source>
</reference>
<dbReference type="CDD" id="cd08501">
    <property type="entry name" value="PBP2_Lpqw"/>
    <property type="match status" value="1"/>
</dbReference>
<dbReference type="GO" id="GO:1904680">
    <property type="term" value="F:peptide transmembrane transporter activity"/>
    <property type="evidence" value="ECO:0007669"/>
    <property type="project" value="TreeGrafter"/>
</dbReference>